<evidence type="ECO:0000313" key="5">
    <source>
        <dbReference type="Proteomes" id="UP001187425"/>
    </source>
</evidence>
<dbReference type="PRINTS" id="PR00111">
    <property type="entry name" value="ABHYDROLASE"/>
</dbReference>
<dbReference type="Gene3D" id="3.40.50.1820">
    <property type="entry name" value="alpha/beta hydrolase"/>
    <property type="match status" value="1"/>
</dbReference>
<dbReference type="InterPro" id="IPR050266">
    <property type="entry name" value="AB_hydrolase_sf"/>
</dbReference>
<reference evidence="2 4" key="1">
    <citation type="submission" date="2020-07" db="EMBL/GenBank/DDBJ databases">
        <authorList>
            <person name="Pothier F. J."/>
        </authorList>
    </citation>
    <scope>NUCLEOTIDE SEQUENCE [LARGE SCALE GENOMIC DNA]</scope>
    <source>
        <strain evidence="2 4">CFBP 498</strain>
    </source>
</reference>
<dbReference type="SUPFAM" id="SSF53474">
    <property type="entry name" value="alpha/beta-Hydrolases"/>
    <property type="match status" value="1"/>
</dbReference>
<dbReference type="RefSeq" id="WP_074056729.1">
    <property type="nucleotide sequence ID" value="NZ_CP060399.1"/>
</dbReference>
<reference evidence="3 5" key="2">
    <citation type="submission" date="2023-10" db="EMBL/GenBank/DDBJ databases">
        <title>A new tool for lettuce pathogen research.</title>
        <authorList>
            <person name="Horton K.N."/>
            <person name="Cseke L.J."/>
            <person name="Badiwe M."/>
            <person name="Tesfaye D."/>
            <person name="Klein A."/>
            <person name="Su J."/>
            <person name="Potnis N."/>
            <person name="Gassmann W."/>
        </authorList>
    </citation>
    <scope>NUCLEOTIDE SEQUENCE [LARGE SCALE GENOMIC DNA]</scope>
    <source>
        <strain evidence="3 5">JSKH1901</strain>
    </source>
</reference>
<name>A0A6V7CTB5_9XANT</name>
<gene>
    <name evidence="2" type="primary">tgnD</name>
    <name evidence="2" type="ORF">CFBP498_16800</name>
    <name evidence="3" type="ORF">R4K57_11465</name>
</gene>
<evidence type="ECO:0000313" key="2">
    <source>
        <dbReference type="EMBL" id="CAD0322329.1"/>
    </source>
</evidence>
<dbReference type="GO" id="GO:0016787">
    <property type="term" value="F:hydrolase activity"/>
    <property type="evidence" value="ECO:0007669"/>
    <property type="project" value="UniProtKB-KW"/>
</dbReference>
<evidence type="ECO:0000313" key="4">
    <source>
        <dbReference type="Proteomes" id="UP000515406"/>
    </source>
</evidence>
<keyword evidence="4" id="KW-1185">Reference proteome</keyword>
<dbReference type="Pfam" id="PF12697">
    <property type="entry name" value="Abhydrolase_6"/>
    <property type="match status" value="1"/>
</dbReference>
<dbReference type="Proteomes" id="UP000515406">
    <property type="component" value="Chromosome"/>
</dbReference>
<protein>
    <submittedName>
        <fullName evidence="2">(E)-2-((N-methylformamido)methylene)succinate hydrolase</fullName>
    </submittedName>
    <submittedName>
        <fullName evidence="3">Alpha/beta hydrolase</fullName>
    </submittedName>
</protein>
<dbReference type="EMBL" id="JAWMQI010000037">
    <property type="protein sequence ID" value="MDV7249016.1"/>
    <property type="molecule type" value="Genomic_DNA"/>
</dbReference>
<dbReference type="InterPro" id="IPR000073">
    <property type="entry name" value="AB_hydrolase_1"/>
</dbReference>
<proteinExistence type="predicted"/>
<accession>A0A6V7CTB5</accession>
<sequence>MTSAVSARLTPPLLLLSGLLCDASIWDAQRAALADIAEVRVLDFPGIDSVQQMAAQALAAAPDQFALAGHSMGGRVALEIVRQAPARVQRLALLDTGVHPAHAQEHAQRGALVELARRDGMQALARQWLPPMLHPDRHDDAELMQALVAMVMRQTPQSYAAQVTALLNRPDAAPVLAQVHCPTLLGVGRQDSWSPLERHQDMARQIPHAQLVVFEHSGHMTPVEAPAAVSAALRDWLAA</sequence>
<evidence type="ECO:0000259" key="1">
    <source>
        <dbReference type="Pfam" id="PF12697"/>
    </source>
</evidence>
<feature type="domain" description="AB hydrolase-1" evidence="1">
    <location>
        <begin position="13"/>
        <end position="232"/>
    </location>
</feature>
<dbReference type="PANTHER" id="PTHR43798:SF29">
    <property type="entry name" value="AB HYDROLASE-1 DOMAIN-CONTAINING PROTEIN"/>
    <property type="match status" value="1"/>
</dbReference>
<dbReference type="Proteomes" id="UP001187425">
    <property type="component" value="Unassembled WGS sequence"/>
</dbReference>
<dbReference type="EMBL" id="LR828257">
    <property type="protein sequence ID" value="CAD0322336.1"/>
    <property type="molecule type" value="Genomic_DNA"/>
</dbReference>
<dbReference type="InterPro" id="IPR029058">
    <property type="entry name" value="AB_hydrolase_fold"/>
</dbReference>
<dbReference type="PANTHER" id="PTHR43798">
    <property type="entry name" value="MONOACYLGLYCEROL LIPASE"/>
    <property type="match status" value="1"/>
</dbReference>
<organism evidence="2 4">
    <name type="scientific">Xanthomonas hortorum pv. vitians</name>
    <dbReference type="NCBI Taxonomy" id="83224"/>
    <lineage>
        <taxon>Bacteria</taxon>
        <taxon>Pseudomonadati</taxon>
        <taxon>Pseudomonadota</taxon>
        <taxon>Gammaproteobacteria</taxon>
        <taxon>Lysobacterales</taxon>
        <taxon>Lysobacteraceae</taxon>
        <taxon>Xanthomonas</taxon>
    </lineage>
</organism>
<dbReference type="EMBL" id="LR828257">
    <property type="protein sequence ID" value="CAD0322329.1"/>
    <property type="molecule type" value="Genomic_DNA"/>
</dbReference>
<keyword evidence="2" id="KW-0378">Hydrolase</keyword>
<dbReference type="AlphaFoldDB" id="A0A6V7CTB5"/>
<evidence type="ECO:0000313" key="3">
    <source>
        <dbReference type="EMBL" id="MDV7249016.1"/>
    </source>
</evidence>